<protein>
    <submittedName>
        <fullName evidence="1">Uncharacterized protein</fullName>
    </submittedName>
</protein>
<sequence>MSQSTDADDGRGRNINNLNSGFISSRNELFRSVCAIGNMARPLQGPKLLLPSAQVRQFHQWDKLTPEQQIGLQASDEFFRRALHNALTIGDIMHARTMFAPPIVDTPKATIVTGLNPLRIRITQGAAALNTNGRRRSVIKGRSRTPGVREELAKARTLGVREELAKARTPGVREELPRARTPGVREELPRARTLGARKSPTPQPPLCNYVDSDEDDGANQNWNIATVRFTEMDGTPRELTPVSIGHPYGAQLAQEISQNVKHSLLLFLLDCIAKKNGLVRWLELSTRTLYISNPQELAKKYSEQAPPGQQMSVRSLVCMLRQCANLQVGNIVQLQRVGPHQAVPVYRFYAGFEGPGLPSAETLKQFCYADAVKENNRRKRSRSRSRVNCG</sequence>
<gene>
    <name evidence="1" type="ORF">QR680_010763</name>
</gene>
<organism evidence="1 2">
    <name type="scientific">Steinernema hermaphroditum</name>
    <dbReference type="NCBI Taxonomy" id="289476"/>
    <lineage>
        <taxon>Eukaryota</taxon>
        <taxon>Metazoa</taxon>
        <taxon>Ecdysozoa</taxon>
        <taxon>Nematoda</taxon>
        <taxon>Chromadorea</taxon>
        <taxon>Rhabditida</taxon>
        <taxon>Tylenchina</taxon>
        <taxon>Panagrolaimomorpha</taxon>
        <taxon>Strongyloidoidea</taxon>
        <taxon>Steinernematidae</taxon>
        <taxon>Steinernema</taxon>
    </lineage>
</organism>
<evidence type="ECO:0000313" key="2">
    <source>
        <dbReference type="Proteomes" id="UP001175271"/>
    </source>
</evidence>
<dbReference type="Proteomes" id="UP001175271">
    <property type="component" value="Unassembled WGS sequence"/>
</dbReference>
<reference evidence="1" key="1">
    <citation type="submission" date="2023-06" db="EMBL/GenBank/DDBJ databases">
        <title>Genomic analysis of the entomopathogenic nematode Steinernema hermaphroditum.</title>
        <authorList>
            <person name="Schwarz E.M."/>
            <person name="Heppert J.K."/>
            <person name="Baniya A."/>
            <person name="Schwartz H.T."/>
            <person name="Tan C.-H."/>
            <person name="Antoshechkin I."/>
            <person name="Sternberg P.W."/>
            <person name="Goodrich-Blair H."/>
            <person name="Dillman A.R."/>
        </authorList>
    </citation>
    <scope>NUCLEOTIDE SEQUENCE</scope>
    <source>
        <strain evidence="1">PS9179</strain>
        <tissue evidence="1">Whole animal</tissue>
    </source>
</reference>
<name>A0AA39MC85_9BILA</name>
<dbReference type="AlphaFoldDB" id="A0AA39MC85"/>
<keyword evidence="2" id="KW-1185">Reference proteome</keyword>
<dbReference type="EMBL" id="JAUCMV010000001">
    <property type="protein sequence ID" value="KAK0428374.1"/>
    <property type="molecule type" value="Genomic_DNA"/>
</dbReference>
<comment type="caution">
    <text evidence="1">The sequence shown here is derived from an EMBL/GenBank/DDBJ whole genome shotgun (WGS) entry which is preliminary data.</text>
</comment>
<proteinExistence type="predicted"/>
<accession>A0AA39MC85</accession>
<evidence type="ECO:0000313" key="1">
    <source>
        <dbReference type="EMBL" id="KAK0428374.1"/>
    </source>
</evidence>